<keyword evidence="1" id="KW-0614">Plasmid</keyword>
<dbReference type="RefSeq" id="WP_187095075.1">
    <property type="nucleotide sequence ID" value="NZ_CP059893.1"/>
</dbReference>
<protein>
    <recommendedName>
        <fullName evidence="3">HEPN domain-containing protein</fullName>
    </recommendedName>
</protein>
<dbReference type="Gene3D" id="1.20.120.330">
    <property type="entry name" value="Nucleotidyltransferases domain 2"/>
    <property type="match status" value="1"/>
</dbReference>
<geneLocation type="plasmid" evidence="1 2">
    <name>unnamed2</name>
</geneLocation>
<organism evidence="1 2">
    <name type="scientific">Mycolicibacterium fluoranthenivorans</name>
    <dbReference type="NCBI Taxonomy" id="258505"/>
    <lineage>
        <taxon>Bacteria</taxon>
        <taxon>Bacillati</taxon>
        <taxon>Actinomycetota</taxon>
        <taxon>Actinomycetes</taxon>
        <taxon>Mycobacteriales</taxon>
        <taxon>Mycobacteriaceae</taxon>
        <taxon>Mycolicibacterium</taxon>
    </lineage>
</organism>
<dbReference type="AlphaFoldDB" id="A0A7G8P6F7"/>
<dbReference type="EMBL" id="CP059893">
    <property type="protein sequence ID" value="QNJ89923.1"/>
    <property type="molecule type" value="Genomic_DNA"/>
</dbReference>
<dbReference type="KEGG" id="mflu:HZU40_00185"/>
<name>A0A7G8P6F7_9MYCO</name>
<evidence type="ECO:0000313" key="2">
    <source>
        <dbReference type="Proteomes" id="UP000515498"/>
    </source>
</evidence>
<proteinExistence type="predicted"/>
<dbReference type="Proteomes" id="UP000515498">
    <property type="component" value="Plasmid unnamed2"/>
</dbReference>
<accession>A0A7G8P6F7</accession>
<evidence type="ECO:0000313" key="1">
    <source>
        <dbReference type="EMBL" id="QNJ89923.1"/>
    </source>
</evidence>
<sequence>MTGWKPGHTTISTLVQSGHLERISGDAANGDYLIEQARRRLAGARAANAADHIGAFELAYDSARQAMTALLAQQGLRPRVEGGHIAVADAVTAQFGQGFRAFNRMRRIRNQLEYPRSPADLELEQADTQQALTDAASIISAVEQLLPELGIWQP</sequence>
<gene>
    <name evidence="1" type="ORF">HZU40_00185</name>
</gene>
<reference evidence="1 2" key="1">
    <citation type="submission" date="2020-07" db="EMBL/GenBank/DDBJ databases">
        <title>Draft genome sequence of four isobutane-metabolizing strains capable of cometabolically degrading diverse ether contaminants.</title>
        <authorList>
            <person name="Chen W."/>
            <person name="Faulkner N."/>
            <person name="Smith C."/>
            <person name="Hyman M."/>
        </authorList>
    </citation>
    <scope>NUCLEOTIDE SEQUENCE [LARGE SCALE GENOMIC DNA]</scope>
    <source>
        <strain evidence="1 2">2A</strain>
        <plasmid evidence="1 2">unnamed2</plasmid>
    </source>
</reference>
<evidence type="ECO:0008006" key="3">
    <source>
        <dbReference type="Google" id="ProtNLM"/>
    </source>
</evidence>